<dbReference type="EMBL" id="UGLC01000002">
    <property type="protein sequence ID" value="STT55423.1"/>
    <property type="molecule type" value="Genomic_DNA"/>
</dbReference>
<accession>A0A377WL97</accession>
<proteinExistence type="predicted"/>
<dbReference type="AlphaFoldDB" id="A0A377WL97"/>
<name>A0A377WL97_KLEPN</name>
<evidence type="ECO:0000313" key="2">
    <source>
        <dbReference type="Proteomes" id="UP000254799"/>
    </source>
</evidence>
<protein>
    <submittedName>
        <fullName evidence="1">Uncharacterized protein</fullName>
    </submittedName>
</protein>
<reference evidence="1 2" key="1">
    <citation type="submission" date="2018-06" db="EMBL/GenBank/DDBJ databases">
        <authorList>
            <consortium name="Pathogen Informatics"/>
            <person name="Doyle S."/>
        </authorList>
    </citation>
    <scope>NUCLEOTIDE SEQUENCE [LARGE SCALE GENOMIC DNA]</scope>
    <source>
        <strain evidence="1 2">NCTC8849</strain>
    </source>
</reference>
<gene>
    <name evidence="1" type="ORF">NCTC8849_04036</name>
</gene>
<dbReference type="Proteomes" id="UP000254799">
    <property type="component" value="Unassembled WGS sequence"/>
</dbReference>
<organism evidence="1 2">
    <name type="scientific">Klebsiella pneumoniae</name>
    <dbReference type="NCBI Taxonomy" id="573"/>
    <lineage>
        <taxon>Bacteria</taxon>
        <taxon>Pseudomonadati</taxon>
        <taxon>Pseudomonadota</taxon>
        <taxon>Gammaproteobacteria</taxon>
        <taxon>Enterobacterales</taxon>
        <taxon>Enterobacteriaceae</taxon>
        <taxon>Klebsiella/Raoultella group</taxon>
        <taxon>Klebsiella</taxon>
        <taxon>Klebsiella pneumoniae complex</taxon>
    </lineage>
</organism>
<evidence type="ECO:0000313" key="1">
    <source>
        <dbReference type="EMBL" id="STT55423.1"/>
    </source>
</evidence>
<sequence>MKSASRGTSQWVRKLEVVVTVKDGGLTGMSDLDDGLFQGAKGALGGGVKDLAISGQTDALRAAFADPALQHRLQQFNLMADRRRADAERLGGLFKTAVAGDGMKSA</sequence>